<dbReference type="InterPro" id="IPR002020">
    <property type="entry name" value="Citrate_synthase"/>
</dbReference>
<name>A0A381PW55_9ZZZZ</name>
<dbReference type="InterPro" id="IPR019810">
    <property type="entry name" value="Citrate_synthase_AS"/>
</dbReference>
<keyword evidence="4" id="KW-0816">Tricarboxylic acid cycle</keyword>
<sequence>VSEESFTITDNRSGESVKVPIVDGTISSAALRELDKGMWFYDPSYMSTANCDSQITYIDGANGILRYRGYPIEQLAEKSNFLEVCYLLLYGELPTEDQADEWVHHITYHTYVHENITRFMQGFRYDAHPMGTLVSTIAALSTFYPEAKDINDPHNRLIQTIRLISKMPTMAAFSYKNRLGLPYEYPVNHLGYTGNFLRMMWNVADPNYEPDPVLSRALDVLLILHADHEQNCSTTTMRTVGSSNADPYSAVAAATCGLYGPLHGGANEAVIHMLHEIGSLDNVAGYVEKVKSGETLLQGFGHRVYKSYDPRATIIKQTADEVFTVTGLNPLLDIAMKLEEVALSDSYFIDRNLYPNVDFYSGLIYEAMGFPMDMFTVLFAIGRTPGWLAHWQEMLDDPEQKIYRPRQKYTGPDERDYVPITSR</sequence>
<dbReference type="Pfam" id="PF00285">
    <property type="entry name" value="Citrate_synt"/>
    <property type="match status" value="1"/>
</dbReference>
<dbReference type="EC" id="2.3.3.16" evidence="3"/>
<evidence type="ECO:0000256" key="3">
    <source>
        <dbReference type="ARBA" id="ARBA00012972"/>
    </source>
</evidence>
<feature type="non-terminal residue" evidence="6">
    <location>
        <position position="1"/>
    </location>
</feature>
<evidence type="ECO:0000256" key="1">
    <source>
        <dbReference type="ARBA" id="ARBA00004751"/>
    </source>
</evidence>
<dbReference type="EMBL" id="UINC01001116">
    <property type="protein sequence ID" value="SUZ71255.1"/>
    <property type="molecule type" value="Genomic_DNA"/>
</dbReference>
<dbReference type="PROSITE" id="PS00480">
    <property type="entry name" value="CITRATE_SYNTHASE"/>
    <property type="match status" value="1"/>
</dbReference>
<gene>
    <name evidence="6" type="ORF">METZ01_LOCUS24109</name>
</gene>
<dbReference type="InterPro" id="IPR016143">
    <property type="entry name" value="Citrate_synth-like_sm_a-sub"/>
</dbReference>
<keyword evidence="5" id="KW-0808">Transferase</keyword>
<dbReference type="InterPro" id="IPR010953">
    <property type="entry name" value="Citrate_synthase_typ-I"/>
</dbReference>
<dbReference type="PANTHER" id="PTHR42871:SF1">
    <property type="entry name" value="CITRATE SYNTHASE"/>
    <property type="match status" value="1"/>
</dbReference>
<evidence type="ECO:0000313" key="6">
    <source>
        <dbReference type="EMBL" id="SUZ71255.1"/>
    </source>
</evidence>
<dbReference type="PRINTS" id="PR00143">
    <property type="entry name" value="CITRTSNTHASE"/>
</dbReference>
<dbReference type="InterPro" id="IPR024176">
    <property type="entry name" value="Citrate_synthase_bac-typ"/>
</dbReference>
<dbReference type="UniPathway" id="UPA00223">
    <property type="reaction ID" value="UER00717"/>
</dbReference>
<reference evidence="6" key="1">
    <citation type="submission" date="2018-05" db="EMBL/GenBank/DDBJ databases">
        <authorList>
            <person name="Lanie J.A."/>
            <person name="Ng W.-L."/>
            <person name="Kazmierczak K.M."/>
            <person name="Andrzejewski T.M."/>
            <person name="Davidsen T.M."/>
            <person name="Wayne K.J."/>
            <person name="Tettelin H."/>
            <person name="Glass J.I."/>
            <person name="Rusch D."/>
            <person name="Podicherti R."/>
            <person name="Tsui H.-C.T."/>
            <person name="Winkler M.E."/>
        </authorList>
    </citation>
    <scope>NUCLEOTIDE SEQUENCE</scope>
</reference>
<dbReference type="NCBIfam" id="TIGR01798">
    <property type="entry name" value="cit_synth_I"/>
    <property type="match status" value="1"/>
</dbReference>
<evidence type="ECO:0000256" key="2">
    <source>
        <dbReference type="ARBA" id="ARBA00010566"/>
    </source>
</evidence>
<dbReference type="SUPFAM" id="SSF48256">
    <property type="entry name" value="Citrate synthase"/>
    <property type="match status" value="1"/>
</dbReference>
<accession>A0A381PW55</accession>
<comment type="pathway">
    <text evidence="1">Carbohydrate metabolism; tricarboxylic acid cycle; isocitrate from oxaloacetate: step 1/2.</text>
</comment>
<dbReference type="Gene3D" id="1.10.580.10">
    <property type="entry name" value="Citrate Synthase, domain 1"/>
    <property type="match status" value="1"/>
</dbReference>
<dbReference type="InterPro" id="IPR036969">
    <property type="entry name" value="Citrate_synthase_sf"/>
</dbReference>
<dbReference type="AlphaFoldDB" id="A0A381PW55"/>
<dbReference type="InterPro" id="IPR016142">
    <property type="entry name" value="Citrate_synth-like_lrg_a-sub"/>
</dbReference>
<dbReference type="GO" id="GO:0005737">
    <property type="term" value="C:cytoplasm"/>
    <property type="evidence" value="ECO:0007669"/>
    <property type="project" value="InterPro"/>
</dbReference>
<dbReference type="GO" id="GO:0036440">
    <property type="term" value="F:citrate synthase activity"/>
    <property type="evidence" value="ECO:0007669"/>
    <property type="project" value="UniProtKB-EC"/>
</dbReference>
<proteinExistence type="inferred from homology"/>
<evidence type="ECO:0000256" key="5">
    <source>
        <dbReference type="ARBA" id="ARBA00022679"/>
    </source>
</evidence>
<dbReference type="Gene3D" id="1.10.230.10">
    <property type="entry name" value="Cytochrome P450-Terp, domain 2"/>
    <property type="match status" value="1"/>
</dbReference>
<evidence type="ECO:0000256" key="4">
    <source>
        <dbReference type="ARBA" id="ARBA00022532"/>
    </source>
</evidence>
<dbReference type="NCBIfam" id="NF004126">
    <property type="entry name" value="PRK05614.1"/>
    <property type="match status" value="1"/>
</dbReference>
<dbReference type="FunFam" id="1.10.230.10:FF:000002">
    <property type="entry name" value="Citrate synthase"/>
    <property type="match status" value="1"/>
</dbReference>
<dbReference type="PANTHER" id="PTHR42871">
    <property type="entry name" value="CITRATE SYNTHASE"/>
    <property type="match status" value="1"/>
</dbReference>
<organism evidence="6">
    <name type="scientific">marine metagenome</name>
    <dbReference type="NCBI Taxonomy" id="408172"/>
    <lineage>
        <taxon>unclassified sequences</taxon>
        <taxon>metagenomes</taxon>
        <taxon>ecological metagenomes</taxon>
    </lineage>
</organism>
<dbReference type="GO" id="GO:0006099">
    <property type="term" value="P:tricarboxylic acid cycle"/>
    <property type="evidence" value="ECO:0007669"/>
    <property type="project" value="UniProtKB-UniPathway"/>
</dbReference>
<dbReference type="FunFam" id="1.10.580.10:FF:000005">
    <property type="entry name" value="Citrate synthase"/>
    <property type="match status" value="1"/>
</dbReference>
<comment type="similarity">
    <text evidence="2">Belongs to the citrate synthase family.</text>
</comment>
<protein>
    <recommendedName>
        <fullName evidence="3">citrate synthase (unknown stereospecificity)</fullName>
        <ecNumber evidence="3">2.3.3.16</ecNumber>
    </recommendedName>
</protein>
<dbReference type="GO" id="GO:0032787">
    <property type="term" value="P:monocarboxylic acid metabolic process"/>
    <property type="evidence" value="ECO:0007669"/>
    <property type="project" value="UniProtKB-ARBA"/>
</dbReference>
<dbReference type="PIRSF" id="PIRSF001369">
    <property type="entry name" value="Citrate_synth"/>
    <property type="match status" value="1"/>
</dbReference>